<evidence type="ECO:0000313" key="3">
    <source>
        <dbReference type="Proteomes" id="UP000017048"/>
    </source>
</evidence>
<reference evidence="2 3" key="1">
    <citation type="journal article" date="2014" name="BMC Genomics">
        <title>Genome based analysis of type-I polyketide synthase and nonribosomal peptide synthetase gene clusters in seven strains of five representative Nocardia species.</title>
        <authorList>
            <person name="Komaki H."/>
            <person name="Ichikawa N."/>
            <person name="Hosoyama A."/>
            <person name="Takahashi-Nakaguchi A."/>
            <person name="Matsuzawa T."/>
            <person name="Suzuki K."/>
            <person name="Fujita N."/>
            <person name="Gonoi T."/>
        </authorList>
    </citation>
    <scope>NUCLEOTIDE SEQUENCE [LARGE SCALE GENOMIC DNA]</scope>
    <source>
        <strain evidence="2 3">NBRC 15531</strain>
    </source>
</reference>
<dbReference type="eggNOG" id="ENOG502ZB54">
    <property type="taxonomic scope" value="Bacteria"/>
</dbReference>
<comment type="caution">
    <text evidence="2">The sequence shown here is derived from an EMBL/GenBank/DDBJ whole genome shotgun (WGS) entry which is preliminary data.</text>
</comment>
<protein>
    <recommendedName>
        <fullName evidence="4">Integral membrane protein</fullName>
    </recommendedName>
</protein>
<accession>U5EMH2</accession>
<evidence type="ECO:0008006" key="4">
    <source>
        <dbReference type="Google" id="ProtNLM"/>
    </source>
</evidence>
<dbReference type="EMBL" id="BAFO02000035">
    <property type="protein sequence ID" value="GAD87586.1"/>
    <property type="molecule type" value="Genomic_DNA"/>
</dbReference>
<gene>
    <name evidence="2" type="ORF">NCAST_35_01090</name>
</gene>
<name>U5EMH2_NOCAS</name>
<feature type="transmembrane region" description="Helical" evidence="1">
    <location>
        <begin position="232"/>
        <end position="254"/>
    </location>
</feature>
<keyword evidence="1" id="KW-1133">Transmembrane helix</keyword>
<evidence type="ECO:0000313" key="2">
    <source>
        <dbReference type="EMBL" id="GAD87586.1"/>
    </source>
</evidence>
<feature type="transmembrane region" description="Helical" evidence="1">
    <location>
        <begin position="281"/>
        <end position="300"/>
    </location>
</feature>
<dbReference type="AlphaFoldDB" id="U5EMH2"/>
<sequence>MLVCATGLLTLLAVVAGYVRAELLDTDHYVDTMAPLAEDPAVQSAVADALTRAVMGRLDVESAATELLESVERENRRPAVQAILRSLPALVADETEDLVRDASNALVHSEAFPRLWTAANRQAHRALVAAMTGKDEGAVRIGTDGVVTLSLEPMLTEVATRLENRGFAMADRLTGLRSEFVLIESDDLAKAQRVVRLLDRLAIVLGVAALGCAIGAVLVAERTRRRRAILSVAVSVLVSMVVLAVALVVARAVYLDHLPVRETSVDAARVVFDTLAEPLRTSMRVLAVLAALVAFAAFLAGPSKPAVRVRAGADRLLDRVRRGERGPVSRFVAANIGWLRYTVLIAAAAVFVFWDYPTVRVGILIAAGAAVALLILDVLGRPRSSDQRI</sequence>
<feature type="transmembrane region" description="Helical" evidence="1">
    <location>
        <begin position="331"/>
        <end position="354"/>
    </location>
</feature>
<keyword evidence="1" id="KW-0472">Membrane</keyword>
<feature type="transmembrane region" description="Helical" evidence="1">
    <location>
        <begin position="201"/>
        <end position="220"/>
    </location>
</feature>
<dbReference type="STRING" id="1824.SAMN05444423_103310"/>
<organism evidence="2 3">
    <name type="scientific">Nocardia asteroides NBRC 15531</name>
    <dbReference type="NCBI Taxonomy" id="1110697"/>
    <lineage>
        <taxon>Bacteria</taxon>
        <taxon>Bacillati</taxon>
        <taxon>Actinomycetota</taxon>
        <taxon>Actinomycetes</taxon>
        <taxon>Mycobacteriales</taxon>
        <taxon>Nocardiaceae</taxon>
        <taxon>Nocardia</taxon>
    </lineage>
</organism>
<keyword evidence="3" id="KW-1185">Reference proteome</keyword>
<evidence type="ECO:0000256" key="1">
    <source>
        <dbReference type="SAM" id="Phobius"/>
    </source>
</evidence>
<proteinExistence type="predicted"/>
<keyword evidence="1" id="KW-0812">Transmembrane</keyword>
<feature type="transmembrane region" description="Helical" evidence="1">
    <location>
        <begin position="360"/>
        <end position="379"/>
    </location>
</feature>
<dbReference type="Proteomes" id="UP000017048">
    <property type="component" value="Unassembled WGS sequence"/>
</dbReference>